<comment type="caution">
    <text evidence="2">The sequence shown here is derived from an EMBL/GenBank/DDBJ whole genome shotgun (WGS) entry which is preliminary data.</text>
</comment>
<reference evidence="2 3" key="1">
    <citation type="submission" date="2020-08" db="EMBL/GenBank/DDBJ databases">
        <title>Bridging the membrane lipid divide: bacteria of the FCB group superphylum have the potential to synthesize archaeal ether lipids.</title>
        <authorList>
            <person name="Villanueva L."/>
            <person name="Von Meijenfeldt F.A.B."/>
            <person name="Westbye A.B."/>
            <person name="Yadav S."/>
            <person name="Hopmans E.C."/>
            <person name="Dutilh B.E."/>
            <person name="Sinninghe Damste J.S."/>
        </authorList>
    </citation>
    <scope>NUCLEOTIDE SEQUENCE [LARGE SCALE GENOMIC DNA]</scope>
    <source>
        <strain evidence="2">NIOZ-UU47</strain>
    </source>
</reference>
<evidence type="ECO:0000313" key="2">
    <source>
        <dbReference type="EMBL" id="MBC8316847.1"/>
    </source>
</evidence>
<dbReference type="EMBL" id="JACNJZ010000058">
    <property type="protein sequence ID" value="MBC8316847.1"/>
    <property type="molecule type" value="Genomic_DNA"/>
</dbReference>
<feature type="domain" description="DUF362" evidence="1">
    <location>
        <begin position="42"/>
        <end position="237"/>
    </location>
</feature>
<dbReference type="AlphaFoldDB" id="A0A8J6NCT6"/>
<evidence type="ECO:0000313" key="3">
    <source>
        <dbReference type="Proteomes" id="UP000614424"/>
    </source>
</evidence>
<evidence type="ECO:0000259" key="1">
    <source>
        <dbReference type="Pfam" id="PF04015"/>
    </source>
</evidence>
<accession>A0A8J6NCT6</accession>
<protein>
    <submittedName>
        <fullName evidence="2">DUF362 domain-containing protein</fullName>
    </submittedName>
</protein>
<dbReference type="Pfam" id="PF04015">
    <property type="entry name" value="DUF362"/>
    <property type="match status" value="1"/>
</dbReference>
<sequence>MNISSSRVGILRCANYDRKSIRECINRFVDSFPFTVSRGTKVLIKPNLVAARGHDGLACTHPECVAAVAEWCLGQGARVCIGDSPAFGSGVDVMKRVGIADAVASLDVKLVSFTPGEKMCLAGGASVVVAAEVMESDVLINLPKVKAHSQVRMTLGVKNYFGIVSGWRKAYLHQTVGGSETRFAEMIVDLLAIVPPGMTIIDGISAMHKSGPLDGAAYPLGILAGSLNPVALDTALLDVVQLESDRSLLWQECYRRNLAGSILDQLEYPFLCPEEVRAADFSIPAVLSPIRFNGTQVLRSIRKRIQTVFRALQ</sequence>
<organism evidence="2 3">
    <name type="scientific">Candidatus Desulfobia pelagia</name>
    <dbReference type="NCBI Taxonomy" id="2841692"/>
    <lineage>
        <taxon>Bacteria</taxon>
        <taxon>Pseudomonadati</taxon>
        <taxon>Thermodesulfobacteriota</taxon>
        <taxon>Desulfobulbia</taxon>
        <taxon>Desulfobulbales</taxon>
        <taxon>Desulfobulbaceae</taxon>
        <taxon>Candidatus Desulfobia</taxon>
    </lineage>
</organism>
<proteinExistence type="predicted"/>
<gene>
    <name evidence="2" type="ORF">H8E41_03010</name>
</gene>
<dbReference type="Proteomes" id="UP000614424">
    <property type="component" value="Unassembled WGS sequence"/>
</dbReference>
<dbReference type="InterPro" id="IPR007160">
    <property type="entry name" value="DUF362"/>
</dbReference>
<name>A0A8J6NCT6_9BACT</name>